<dbReference type="Pfam" id="PF00534">
    <property type="entry name" value="Glycos_transf_1"/>
    <property type="match status" value="1"/>
</dbReference>
<dbReference type="PANTHER" id="PTHR12526">
    <property type="entry name" value="GLYCOSYLTRANSFERASE"/>
    <property type="match status" value="1"/>
</dbReference>
<keyword evidence="2" id="KW-0808">Transferase</keyword>
<feature type="domain" description="Glycosyl transferase family 1" evidence="1">
    <location>
        <begin position="54"/>
        <end position="216"/>
    </location>
</feature>
<gene>
    <name evidence="2" type="ORF">DWZ83_10800</name>
</gene>
<dbReference type="AlphaFoldDB" id="A0A415NVI8"/>
<dbReference type="EMBL" id="QRPK01000133">
    <property type="protein sequence ID" value="RHM04493.1"/>
    <property type="molecule type" value="Genomic_DNA"/>
</dbReference>
<dbReference type="OrthoDB" id="9772485at2"/>
<comment type="caution">
    <text evidence="2">The sequence shown here is derived from an EMBL/GenBank/DDBJ whole genome shotgun (WGS) entry which is preliminary data.</text>
</comment>
<keyword evidence="3" id="KW-1185">Reference proteome</keyword>
<dbReference type="Gene3D" id="3.40.50.2000">
    <property type="entry name" value="Glycogen Phosphorylase B"/>
    <property type="match status" value="1"/>
</dbReference>
<evidence type="ECO:0000313" key="2">
    <source>
        <dbReference type="EMBL" id="RHM04493.1"/>
    </source>
</evidence>
<accession>A0A415NVI8</accession>
<evidence type="ECO:0000313" key="3">
    <source>
        <dbReference type="Proteomes" id="UP000284868"/>
    </source>
</evidence>
<reference evidence="2 3" key="1">
    <citation type="submission" date="2018-08" db="EMBL/GenBank/DDBJ databases">
        <title>A genome reference for cultivated species of the human gut microbiota.</title>
        <authorList>
            <person name="Zou Y."/>
            <person name="Xue W."/>
            <person name="Luo G."/>
        </authorList>
    </citation>
    <scope>NUCLEOTIDE SEQUENCE [LARGE SCALE GENOMIC DNA]</scope>
    <source>
        <strain evidence="2 3">AF35-6BH</strain>
    </source>
</reference>
<dbReference type="PANTHER" id="PTHR12526:SF630">
    <property type="entry name" value="GLYCOSYLTRANSFERASE"/>
    <property type="match status" value="1"/>
</dbReference>
<organism evidence="2 3">
    <name type="scientific">Amedibacillus dolichus</name>
    <dbReference type="NCBI Taxonomy" id="31971"/>
    <lineage>
        <taxon>Bacteria</taxon>
        <taxon>Bacillati</taxon>
        <taxon>Bacillota</taxon>
        <taxon>Erysipelotrichia</taxon>
        <taxon>Erysipelotrichales</taxon>
        <taxon>Erysipelotrichaceae</taxon>
        <taxon>Amedibacillus</taxon>
    </lineage>
</organism>
<dbReference type="InterPro" id="IPR001296">
    <property type="entry name" value="Glyco_trans_1"/>
</dbReference>
<name>A0A415NVI8_9FIRM</name>
<evidence type="ECO:0000259" key="1">
    <source>
        <dbReference type="Pfam" id="PF00534"/>
    </source>
</evidence>
<protein>
    <submittedName>
        <fullName evidence="2">Glycosyltransferase</fullName>
    </submittedName>
</protein>
<dbReference type="SUPFAM" id="SSF53756">
    <property type="entry name" value="UDP-Glycosyltransferase/glycogen phosphorylase"/>
    <property type="match status" value="1"/>
</dbReference>
<proteinExistence type="predicted"/>
<dbReference type="Proteomes" id="UP000284868">
    <property type="component" value="Unassembled WGS sequence"/>
</dbReference>
<sequence>MCKKKHIDKKVGNVIAISRYLYQHYSKQNCNCILLPPIFSEVGNGRIIKSNTSNNGNVLRLVYAGSMSSKDYIDTLLKAIMRINKDEIRITFDIIGPEKAQVKKLIGIENLEKVGIYSHGKLPHDETVSIVEKADLSVLLRMDKRYAKAGVSTKFCEAMMLGVPSICTSVGGTDLFVNDGVNGFLVENNEIQTLEKTLLDILKLSREQITEIKNNAILTANELFTAEKYREQFNDFLSKCI</sequence>
<dbReference type="GO" id="GO:0016757">
    <property type="term" value="F:glycosyltransferase activity"/>
    <property type="evidence" value="ECO:0007669"/>
    <property type="project" value="InterPro"/>
</dbReference>